<dbReference type="Pfam" id="PF24626">
    <property type="entry name" value="SH3_Tf2-1"/>
    <property type="match status" value="1"/>
</dbReference>
<dbReference type="Proteomes" id="UP000245207">
    <property type="component" value="Unassembled WGS sequence"/>
</dbReference>
<reference evidence="2 3" key="1">
    <citation type="journal article" date="2018" name="Mol. Plant">
        <title>The genome of Artemisia annua provides insight into the evolution of Asteraceae family and artemisinin biosynthesis.</title>
        <authorList>
            <person name="Shen Q."/>
            <person name="Zhang L."/>
            <person name="Liao Z."/>
            <person name="Wang S."/>
            <person name="Yan T."/>
            <person name="Shi P."/>
            <person name="Liu M."/>
            <person name="Fu X."/>
            <person name="Pan Q."/>
            <person name="Wang Y."/>
            <person name="Lv Z."/>
            <person name="Lu X."/>
            <person name="Zhang F."/>
            <person name="Jiang W."/>
            <person name="Ma Y."/>
            <person name="Chen M."/>
            <person name="Hao X."/>
            <person name="Li L."/>
            <person name="Tang Y."/>
            <person name="Lv G."/>
            <person name="Zhou Y."/>
            <person name="Sun X."/>
            <person name="Brodelius P.E."/>
            <person name="Rose J.K.C."/>
            <person name="Tang K."/>
        </authorList>
    </citation>
    <scope>NUCLEOTIDE SEQUENCE [LARGE SCALE GENOMIC DNA]</scope>
    <source>
        <strain evidence="3">cv. Huhao1</strain>
        <tissue evidence="2">Leaf</tissue>
    </source>
</reference>
<accession>A0A2U1ND49</accession>
<feature type="domain" description="Tf2-1-like SH3-like" evidence="1">
    <location>
        <begin position="47"/>
        <end position="85"/>
    </location>
</feature>
<proteinExistence type="predicted"/>
<name>A0A2U1ND49_ARTAN</name>
<keyword evidence="3" id="KW-1185">Reference proteome</keyword>
<comment type="caution">
    <text evidence="2">The sequence shown here is derived from an EMBL/GenBank/DDBJ whole genome shotgun (WGS) entry which is preliminary data.</text>
</comment>
<dbReference type="AlphaFoldDB" id="A0A2U1ND49"/>
<dbReference type="InterPro" id="IPR056924">
    <property type="entry name" value="SH3_Tf2-1"/>
</dbReference>
<gene>
    <name evidence="2" type="ORF">CTI12_AA281430</name>
</gene>
<evidence type="ECO:0000313" key="2">
    <source>
        <dbReference type="EMBL" id="PWA71418.1"/>
    </source>
</evidence>
<sequence length="86" mass="9888">MKQQVDKTQSDIDLKVEDSVRDRQQTMAQRRNKKLAPKFYGPGQIINKLARKFYGPYQIINRVGKAGYALQLPKAPNVRPLFLVSL</sequence>
<evidence type="ECO:0000313" key="3">
    <source>
        <dbReference type="Proteomes" id="UP000245207"/>
    </source>
</evidence>
<evidence type="ECO:0000259" key="1">
    <source>
        <dbReference type="Pfam" id="PF24626"/>
    </source>
</evidence>
<organism evidence="2 3">
    <name type="scientific">Artemisia annua</name>
    <name type="common">Sweet wormwood</name>
    <dbReference type="NCBI Taxonomy" id="35608"/>
    <lineage>
        <taxon>Eukaryota</taxon>
        <taxon>Viridiplantae</taxon>
        <taxon>Streptophyta</taxon>
        <taxon>Embryophyta</taxon>
        <taxon>Tracheophyta</taxon>
        <taxon>Spermatophyta</taxon>
        <taxon>Magnoliopsida</taxon>
        <taxon>eudicotyledons</taxon>
        <taxon>Gunneridae</taxon>
        <taxon>Pentapetalae</taxon>
        <taxon>asterids</taxon>
        <taxon>campanulids</taxon>
        <taxon>Asterales</taxon>
        <taxon>Asteraceae</taxon>
        <taxon>Asteroideae</taxon>
        <taxon>Anthemideae</taxon>
        <taxon>Artemisiinae</taxon>
        <taxon>Artemisia</taxon>
    </lineage>
</organism>
<dbReference type="EMBL" id="PKPP01003086">
    <property type="protein sequence ID" value="PWA71418.1"/>
    <property type="molecule type" value="Genomic_DNA"/>
</dbReference>
<protein>
    <recommendedName>
        <fullName evidence="1">Tf2-1-like SH3-like domain-containing protein</fullName>
    </recommendedName>
</protein>
<dbReference type="OrthoDB" id="5554229at2759"/>